<accession>A0A7C8I0B9</accession>
<dbReference type="EMBL" id="JAADJZ010000024">
    <property type="protein sequence ID" value="KAF2867209.1"/>
    <property type="molecule type" value="Genomic_DNA"/>
</dbReference>
<evidence type="ECO:0000313" key="1">
    <source>
        <dbReference type="EMBL" id="KAF2867209.1"/>
    </source>
</evidence>
<gene>
    <name evidence="1" type="ORF">BDV95DRAFT_598327</name>
</gene>
<sequence length="117" mass="13068">MREYVVRFLTPILVELPGGHAGARGCHTHYRRRGRRRRRKAAGRKAVERKAAGRKVAAEFQTPILVGLPIGLLVPEVVTLTWLHALEFANSFIQHIEGWLLCFQIGVLCSGPSAEVM</sequence>
<dbReference type="AlphaFoldDB" id="A0A7C8I0B9"/>
<evidence type="ECO:0000313" key="2">
    <source>
        <dbReference type="Proteomes" id="UP000481861"/>
    </source>
</evidence>
<keyword evidence="2" id="KW-1185">Reference proteome</keyword>
<organism evidence="1 2">
    <name type="scientific">Massariosphaeria phaeospora</name>
    <dbReference type="NCBI Taxonomy" id="100035"/>
    <lineage>
        <taxon>Eukaryota</taxon>
        <taxon>Fungi</taxon>
        <taxon>Dikarya</taxon>
        <taxon>Ascomycota</taxon>
        <taxon>Pezizomycotina</taxon>
        <taxon>Dothideomycetes</taxon>
        <taxon>Pleosporomycetidae</taxon>
        <taxon>Pleosporales</taxon>
        <taxon>Pleosporales incertae sedis</taxon>
        <taxon>Massariosphaeria</taxon>
    </lineage>
</organism>
<proteinExistence type="predicted"/>
<protein>
    <submittedName>
        <fullName evidence="1">Uncharacterized protein</fullName>
    </submittedName>
</protein>
<dbReference type="Proteomes" id="UP000481861">
    <property type="component" value="Unassembled WGS sequence"/>
</dbReference>
<name>A0A7C8I0B9_9PLEO</name>
<comment type="caution">
    <text evidence="1">The sequence shown here is derived from an EMBL/GenBank/DDBJ whole genome shotgun (WGS) entry which is preliminary data.</text>
</comment>
<reference evidence="1 2" key="1">
    <citation type="submission" date="2020-01" db="EMBL/GenBank/DDBJ databases">
        <authorList>
            <consortium name="DOE Joint Genome Institute"/>
            <person name="Haridas S."/>
            <person name="Albert R."/>
            <person name="Binder M."/>
            <person name="Bloem J."/>
            <person name="Labutti K."/>
            <person name="Salamov A."/>
            <person name="Andreopoulos B."/>
            <person name="Baker S.E."/>
            <person name="Barry K."/>
            <person name="Bills G."/>
            <person name="Bluhm B.H."/>
            <person name="Cannon C."/>
            <person name="Castanera R."/>
            <person name="Culley D.E."/>
            <person name="Daum C."/>
            <person name="Ezra D."/>
            <person name="Gonzalez J.B."/>
            <person name="Henrissat B."/>
            <person name="Kuo A."/>
            <person name="Liang C."/>
            <person name="Lipzen A."/>
            <person name="Lutzoni F."/>
            <person name="Magnuson J."/>
            <person name="Mondo S."/>
            <person name="Nolan M."/>
            <person name="Ohm R."/>
            <person name="Pangilinan J."/>
            <person name="Park H.-J.H."/>
            <person name="Ramirez L."/>
            <person name="Alfaro M."/>
            <person name="Sun H."/>
            <person name="Tritt A."/>
            <person name="Yoshinaga Y."/>
            <person name="Zwiers L.-H.L."/>
            <person name="Turgeon B.G."/>
            <person name="Goodwin S.B."/>
            <person name="Spatafora J.W."/>
            <person name="Crous P.W."/>
            <person name="Grigoriev I.V."/>
        </authorList>
    </citation>
    <scope>NUCLEOTIDE SEQUENCE [LARGE SCALE GENOMIC DNA]</scope>
    <source>
        <strain evidence="1 2">CBS 611.86</strain>
    </source>
</reference>